<accession>A0ABQ8U432</accession>
<reference evidence="1" key="1">
    <citation type="journal article" date="2022" name="bioRxiv">
        <title>Genomics of Preaxostyla Flagellates Illuminates Evolutionary Transitions and the Path Towards Mitochondrial Loss.</title>
        <authorList>
            <person name="Novak L.V.F."/>
            <person name="Treitli S.C."/>
            <person name="Pyrih J."/>
            <person name="Halakuc P."/>
            <person name="Pipaliya S.V."/>
            <person name="Vacek V."/>
            <person name="Brzon O."/>
            <person name="Soukal P."/>
            <person name="Eme L."/>
            <person name="Dacks J.B."/>
            <person name="Karnkowska A."/>
            <person name="Elias M."/>
            <person name="Hampl V."/>
        </authorList>
    </citation>
    <scope>NUCLEOTIDE SEQUENCE</scope>
    <source>
        <strain evidence="1">RCP-MX</strain>
    </source>
</reference>
<sequence>MLPSQPHQSRRGPKAECTRHFGARWVPRAVFRAPHSPWWGWWTGGVGDPLRQTRDGEPGPHSDMCIAETSICRAEAMLADTRASLECSEDDLWTAPDQRHWTSFG</sequence>
<evidence type="ECO:0000313" key="2">
    <source>
        <dbReference type="Proteomes" id="UP001141327"/>
    </source>
</evidence>
<gene>
    <name evidence="1" type="ORF">PAPYR_12610</name>
</gene>
<organism evidence="1 2">
    <name type="scientific">Paratrimastix pyriformis</name>
    <dbReference type="NCBI Taxonomy" id="342808"/>
    <lineage>
        <taxon>Eukaryota</taxon>
        <taxon>Metamonada</taxon>
        <taxon>Preaxostyla</taxon>
        <taxon>Paratrimastigidae</taxon>
        <taxon>Paratrimastix</taxon>
    </lineage>
</organism>
<comment type="caution">
    <text evidence="1">The sequence shown here is derived from an EMBL/GenBank/DDBJ whole genome shotgun (WGS) entry which is preliminary data.</text>
</comment>
<name>A0ABQ8U432_9EUKA</name>
<evidence type="ECO:0000313" key="1">
    <source>
        <dbReference type="EMBL" id="KAJ4453037.1"/>
    </source>
</evidence>
<proteinExistence type="predicted"/>
<protein>
    <submittedName>
        <fullName evidence="1">Uncharacterized protein</fullName>
    </submittedName>
</protein>
<dbReference type="EMBL" id="JAPMOS010000325">
    <property type="protein sequence ID" value="KAJ4453037.1"/>
    <property type="molecule type" value="Genomic_DNA"/>
</dbReference>
<dbReference type="Proteomes" id="UP001141327">
    <property type="component" value="Unassembled WGS sequence"/>
</dbReference>
<keyword evidence="2" id="KW-1185">Reference proteome</keyword>